<dbReference type="Proteomes" id="UP000439903">
    <property type="component" value="Unassembled WGS sequence"/>
</dbReference>
<protein>
    <submittedName>
        <fullName evidence="1">Uncharacterized protein</fullName>
    </submittedName>
</protein>
<dbReference type="AlphaFoldDB" id="A0A8H4AV28"/>
<reference evidence="1 2" key="1">
    <citation type="journal article" date="2019" name="Environ. Microbiol.">
        <title>At the nexus of three kingdoms: the genome of the mycorrhizal fungus Gigaspora margarita provides insights into plant, endobacterial and fungal interactions.</title>
        <authorList>
            <person name="Venice F."/>
            <person name="Ghignone S."/>
            <person name="Salvioli di Fossalunga A."/>
            <person name="Amselem J."/>
            <person name="Novero M."/>
            <person name="Xianan X."/>
            <person name="Sedzielewska Toro K."/>
            <person name="Morin E."/>
            <person name="Lipzen A."/>
            <person name="Grigoriev I.V."/>
            <person name="Henrissat B."/>
            <person name="Martin F.M."/>
            <person name="Bonfante P."/>
        </authorList>
    </citation>
    <scope>NUCLEOTIDE SEQUENCE [LARGE SCALE GENOMIC DNA]</scope>
    <source>
        <strain evidence="1 2">BEG34</strain>
    </source>
</reference>
<organism evidence="1 2">
    <name type="scientific">Gigaspora margarita</name>
    <dbReference type="NCBI Taxonomy" id="4874"/>
    <lineage>
        <taxon>Eukaryota</taxon>
        <taxon>Fungi</taxon>
        <taxon>Fungi incertae sedis</taxon>
        <taxon>Mucoromycota</taxon>
        <taxon>Glomeromycotina</taxon>
        <taxon>Glomeromycetes</taxon>
        <taxon>Diversisporales</taxon>
        <taxon>Gigasporaceae</taxon>
        <taxon>Gigaspora</taxon>
    </lineage>
</organism>
<evidence type="ECO:0000313" key="1">
    <source>
        <dbReference type="EMBL" id="KAF0535237.1"/>
    </source>
</evidence>
<name>A0A8H4AV28_GIGMA</name>
<comment type="caution">
    <text evidence="1">The sequence shown here is derived from an EMBL/GenBank/DDBJ whole genome shotgun (WGS) entry which is preliminary data.</text>
</comment>
<sequence>MESIEPMEPIGPMEPTELMELVINYYKYILVALHWHHSQWSDANGVVLHSPQWKNVPTLVTDGGRVTDSAALPRHNVA</sequence>
<proteinExistence type="predicted"/>
<keyword evidence="2" id="KW-1185">Reference proteome</keyword>
<gene>
    <name evidence="1" type="ORF">F8M41_009696</name>
</gene>
<dbReference type="EMBL" id="WTPW01000207">
    <property type="protein sequence ID" value="KAF0535237.1"/>
    <property type="molecule type" value="Genomic_DNA"/>
</dbReference>
<evidence type="ECO:0000313" key="2">
    <source>
        <dbReference type="Proteomes" id="UP000439903"/>
    </source>
</evidence>
<accession>A0A8H4AV28</accession>